<reference evidence="3" key="1">
    <citation type="submission" date="2020-03" db="EMBL/GenBank/DDBJ databases">
        <title>The deep terrestrial virosphere.</title>
        <authorList>
            <person name="Holmfeldt K."/>
            <person name="Nilsson E."/>
            <person name="Simone D."/>
            <person name="Lopez-Fernandez M."/>
            <person name="Wu X."/>
            <person name="de Brujin I."/>
            <person name="Lundin D."/>
            <person name="Andersson A."/>
            <person name="Bertilsson S."/>
            <person name="Dopson M."/>
        </authorList>
    </citation>
    <scope>NUCLEOTIDE SEQUENCE</scope>
    <source>
        <strain evidence="3">MM415A00315</strain>
        <strain evidence="2">MM415B00552</strain>
    </source>
</reference>
<dbReference type="SUPFAM" id="SSF52402">
    <property type="entry name" value="Adenine nucleotide alpha hydrolases-like"/>
    <property type="match status" value="1"/>
</dbReference>
<dbReference type="PANTHER" id="PTHR43196">
    <property type="entry name" value="SULFATE ADENYLYLTRANSFERASE SUBUNIT 2"/>
    <property type="match status" value="1"/>
</dbReference>
<dbReference type="Gene3D" id="3.40.50.620">
    <property type="entry name" value="HUPs"/>
    <property type="match status" value="1"/>
</dbReference>
<evidence type="ECO:0000313" key="3">
    <source>
        <dbReference type="EMBL" id="QJA83109.1"/>
    </source>
</evidence>
<feature type="domain" description="Phosphoadenosine phosphosulphate reductase" evidence="1">
    <location>
        <begin position="34"/>
        <end position="190"/>
    </location>
</feature>
<proteinExistence type="predicted"/>
<dbReference type="EMBL" id="MT142503">
    <property type="protein sequence ID" value="QJA83109.1"/>
    <property type="molecule type" value="Genomic_DNA"/>
</dbReference>
<evidence type="ECO:0000259" key="1">
    <source>
        <dbReference type="Pfam" id="PF01507"/>
    </source>
</evidence>
<dbReference type="InterPro" id="IPR014729">
    <property type="entry name" value="Rossmann-like_a/b/a_fold"/>
</dbReference>
<organism evidence="3">
    <name type="scientific">viral metagenome</name>
    <dbReference type="NCBI Taxonomy" id="1070528"/>
    <lineage>
        <taxon>unclassified sequences</taxon>
        <taxon>metagenomes</taxon>
        <taxon>organismal metagenomes</taxon>
    </lineage>
</organism>
<gene>
    <name evidence="3" type="ORF">MM415A00315_0034</name>
    <name evidence="2" type="ORF">MM415B00552_0012</name>
</gene>
<dbReference type="Pfam" id="PF01507">
    <property type="entry name" value="PAPS_reduct"/>
    <property type="match status" value="1"/>
</dbReference>
<name>A0A6M3KM19_9ZZZZ</name>
<evidence type="ECO:0000313" key="2">
    <source>
        <dbReference type="EMBL" id="QJA64022.1"/>
    </source>
</evidence>
<dbReference type="EMBL" id="MT141511">
    <property type="protein sequence ID" value="QJA64022.1"/>
    <property type="molecule type" value="Genomic_DNA"/>
</dbReference>
<accession>A0A6M3KM19</accession>
<protein>
    <submittedName>
        <fullName evidence="3">Putative phosphoadenosine phosphosulfate</fullName>
    </submittedName>
</protein>
<dbReference type="InterPro" id="IPR050128">
    <property type="entry name" value="Sulfate_adenylyltrnsfr_sub2"/>
</dbReference>
<dbReference type="PANTHER" id="PTHR43196:SF2">
    <property type="entry name" value="PHOSPHOADENOSINE PHOSPHOSULFATE REDUCTASE"/>
    <property type="match status" value="1"/>
</dbReference>
<dbReference type="GO" id="GO:0003824">
    <property type="term" value="F:catalytic activity"/>
    <property type="evidence" value="ECO:0007669"/>
    <property type="project" value="InterPro"/>
</dbReference>
<dbReference type="InterPro" id="IPR002500">
    <property type="entry name" value="PAPS_reduct_dom"/>
</dbReference>
<sequence length="245" mass="28994">MWNMGLAQLELATGLNKIEVAIERLRQYCSGVIPWLAFGGGKDSIAIYDLAQITKIPFEAHYAQTGIDPPELVQFIRAEYPSVIFERPLMTMWRGIEEKGLPHRHKRWCCEKLKHHCGKDRLRITGVRWAESPARRRYRIYNHMKPGDEICPIIDWSNEEVWEYIKLRNLKYCSLYDEGFKRLGCMICPLASTPNRQREAQRYPKILEAYKRANRRHFERNKLGSVKDADEYFIHWLEFNPYSSL</sequence>
<dbReference type="AlphaFoldDB" id="A0A6M3KM19"/>